<reference evidence="1" key="1">
    <citation type="journal article" date="2021" name="Proc. Natl. Acad. Sci. U.S.A.">
        <title>A Catalog of Tens of Thousands of Viruses from Human Metagenomes Reveals Hidden Associations with Chronic Diseases.</title>
        <authorList>
            <person name="Tisza M.J."/>
            <person name="Buck C.B."/>
        </authorList>
    </citation>
    <scope>NUCLEOTIDE SEQUENCE</scope>
    <source>
        <strain evidence="1">CtML55</strain>
    </source>
</reference>
<name>A0A8S5RJ22_9VIRU</name>
<sequence length="35" mass="3971">MNSIFLNPHGFNLYSLATQKFTTYSLIESLCLSLC</sequence>
<accession>A0A8S5RJ22</accession>
<evidence type="ECO:0000313" key="1">
    <source>
        <dbReference type="EMBL" id="DAE31098.1"/>
    </source>
</evidence>
<protein>
    <submittedName>
        <fullName evidence="1">Uncharacterized protein</fullName>
    </submittedName>
</protein>
<proteinExistence type="predicted"/>
<dbReference type="EMBL" id="BK059105">
    <property type="protein sequence ID" value="DAE31098.1"/>
    <property type="molecule type" value="Genomic_DNA"/>
</dbReference>
<organism evidence="1">
    <name type="scientific">virus sp. ctML55</name>
    <dbReference type="NCBI Taxonomy" id="2827627"/>
    <lineage>
        <taxon>Viruses</taxon>
    </lineage>
</organism>